<dbReference type="SUPFAM" id="SSF54593">
    <property type="entry name" value="Glyoxalase/Bleomycin resistance protein/Dihydroxybiphenyl dioxygenase"/>
    <property type="match status" value="1"/>
</dbReference>
<name>A0A0S3EZD8_9SPHN</name>
<evidence type="ECO:0000313" key="1">
    <source>
        <dbReference type="EMBL" id="ALR20757.1"/>
    </source>
</evidence>
<gene>
    <name evidence="1" type="ORF">ATN00_11070</name>
</gene>
<dbReference type="KEGG" id="sbd:ATN00_11070"/>
<dbReference type="Gene3D" id="3.10.180.10">
    <property type="entry name" value="2,3-Dihydroxybiphenyl 1,2-Dioxygenase, domain 1"/>
    <property type="match status" value="1"/>
</dbReference>
<evidence type="ECO:0008006" key="3">
    <source>
        <dbReference type="Google" id="ProtNLM"/>
    </source>
</evidence>
<dbReference type="Pfam" id="PF13669">
    <property type="entry name" value="Glyoxalase_4"/>
    <property type="match status" value="1"/>
</dbReference>
<dbReference type="STRING" id="1332080.ATN00_11070"/>
<evidence type="ECO:0000313" key="2">
    <source>
        <dbReference type="Proteomes" id="UP000056968"/>
    </source>
</evidence>
<protein>
    <recommendedName>
        <fullName evidence="3">VOC domain-containing protein</fullName>
    </recommendedName>
</protein>
<sequence>MATQADAGLSGVNRFIGRQFDQVAFVVDELEAAKERFGRIYGIQSWNTWRNLADGQSHKVYRGTPGDYQFSCAYGYVGDMQVELCQHDGGRSVYKDWLDTRGPGLHHLAFRLDERPEYEAACAAFEQQGAPLAMGGEIEGAGVWAYYDTVEQLGCYTELYWSSPAVLEIFERMKRGEQVEIAR</sequence>
<proteinExistence type="predicted"/>
<accession>A0A0S3EZD8</accession>
<dbReference type="AlphaFoldDB" id="A0A0S3EZD8"/>
<dbReference type="Proteomes" id="UP000056968">
    <property type="component" value="Chromosome"/>
</dbReference>
<dbReference type="RefSeq" id="WP_062064676.1">
    <property type="nucleotide sequence ID" value="NZ_CP013264.1"/>
</dbReference>
<dbReference type="EMBL" id="CP013264">
    <property type="protein sequence ID" value="ALR20757.1"/>
    <property type="molecule type" value="Genomic_DNA"/>
</dbReference>
<dbReference type="OrthoDB" id="7872018at2"/>
<dbReference type="InterPro" id="IPR029068">
    <property type="entry name" value="Glyas_Bleomycin-R_OHBP_Dase"/>
</dbReference>
<reference evidence="1" key="1">
    <citation type="submission" date="2015-11" db="EMBL/GenBank/DDBJ databases">
        <title>A Two-component Flavoprotein Monooxygenase System MeaXY Responsible for para-Hydroxylation of 2-Methyl-6-ethylaniline and 2,6-Diethylaniline in Sphingobium baderi DE-13.</title>
        <authorList>
            <person name="Cheng M."/>
            <person name="Meng Q."/>
            <person name="Yang Y."/>
            <person name="Chu C."/>
            <person name="Yan X."/>
            <person name="He J."/>
            <person name="Li S."/>
        </authorList>
    </citation>
    <scope>NUCLEOTIDE SEQUENCE [LARGE SCALE GENOMIC DNA]</scope>
    <source>
        <strain evidence="1">DE-13</strain>
    </source>
</reference>
<organism evidence="1 2">
    <name type="scientific">Sphingobium baderi</name>
    <dbReference type="NCBI Taxonomy" id="1332080"/>
    <lineage>
        <taxon>Bacteria</taxon>
        <taxon>Pseudomonadati</taxon>
        <taxon>Pseudomonadota</taxon>
        <taxon>Alphaproteobacteria</taxon>
        <taxon>Sphingomonadales</taxon>
        <taxon>Sphingomonadaceae</taxon>
        <taxon>Sphingobium</taxon>
    </lineage>
</organism>
<keyword evidence="2" id="KW-1185">Reference proteome</keyword>